<dbReference type="Pfam" id="PF12796">
    <property type="entry name" value="Ank_2"/>
    <property type="match status" value="1"/>
</dbReference>
<dbReference type="PROSITE" id="PS50096">
    <property type="entry name" value="IQ"/>
    <property type="match status" value="3"/>
</dbReference>
<evidence type="ECO:0000256" key="8">
    <source>
        <dbReference type="ARBA" id="ARBA00023125"/>
    </source>
</evidence>
<dbReference type="PROSITE" id="PS50088">
    <property type="entry name" value="ANK_REPEAT"/>
    <property type="match status" value="1"/>
</dbReference>
<dbReference type="PROSITE" id="PS51437">
    <property type="entry name" value="CG_1"/>
    <property type="match status" value="1"/>
</dbReference>
<keyword evidence="11" id="KW-0539">Nucleus</keyword>
<keyword evidence="5" id="KW-0112">Calmodulin-binding</keyword>
<dbReference type="GO" id="GO:0005634">
    <property type="term" value="C:nucleus"/>
    <property type="evidence" value="ECO:0007669"/>
    <property type="project" value="UniProtKB-SubCell"/>
</dbReference>
<evidence type="ECO:0000313" key="16">
    <source>
        <dbReference type="Proteomes" id="UP000233837"/>
    </source>
</evidence>
<organism evidence="15 16">
    <name type="scientific">Dendrobium catenatum</name>
    <dbReference type="NCBI Taxonomy" id="906689"/>
    <lineage>
        <taxon>Eukaryota</taxon>
        <taxon>Viridiplantae</taxon>
        <taxon>Streptophyta</taxon>
        <taxon>Embryophyta</taxon>
        <taxon>Tracheophyta</taxon>
        <taxon>Spermatophyta</taxon>
        <taxon>Magnoliopsida</taxon>
        <taxon>Liliopsida</taxon>
        <taxon>Asparagales</taxon>
        <taxon>Orchidaceae</taxon>
        <taxon>Epidendroideae</taxon>
        <taxon>Malaxideae</taxon>
        <taxon>Dendrobiinae</taxon>
        <taxon>Dendrobium</taxon>
    </lineage>
</organism>
<dbReference type="InterPro" id="IPR002909">
    <property type="entry name" value="IPT_dom"/>
</dbReference>
<keyword evidence="10" id="KW-0804">Transcription</keyword>
<name>A0A2I0WNP1_9ASPA</name>
<dbReference type="AlphaFoldDB" id="A0A2I0WNP1"/>
<evidence type="ECO:0000256" key="2">
    <source>
        <dbReference type="ARBA" id="ARBA00008267"/>
    </source>
</evidence>
<dbReference type="Pfam" id="PF03859">
    <property type="entry name" value="CG-1"/>
    <property type="match status" value="1"/>
</dbReference>
<dbReference type="EMBL" id="KZ502519">
    <property type="protein sequence ID" value="PKU77277.1"/>
    <property type="molecule type" value="Genomic_DNA"/>
</dbReference>
<accession>A0A2I0WNP1</accession>
<evidence type="ECO:0000313" key="15">
    <source>
        <dbReference type="EMBL" id="PKU77277.1"/>
    </source>
</evidence>
<evidence type="ECO:0000256" key="1">
    <source>
        <dbReference type="ARBA" id="ARBA00004123"/>
    </source>
</evidence>
<dbReference type="InterPro" id="IPR036770">
    <property type="entry name" value="Ankyrin_rpt-contain_sf"/>
</dbReference>
<evidence type="ECO:0000256" key="12">
    <source>
        <dbReference type="PROSITE-ProRule" id="PRU00023"/>
    </source>
</evidence>
<dbReference type="GO" id="GO:0003712">
    <property type="term" value="F:transcription coregulator activity"/>
    <property type="evidence" value="ECO:0007669"/>
    <property type="project" value="TreeGrafter"/>
</dbReference>
<proteinExistence type="inferred from homology"/>
<gene>
    <name evidence="15" type="primary">CMTA4</name>
    <name evidence="15" type="ORF">MA16_Dca016844</name>
</gene>
<keyword evidence="7 12" id="KW-0040">ANK repeat</keyword>
<evidence type="ECO:0000256" key="13">
    <source>
        <dbReference type="SAM" id="MobiDB-lite"/>
    </source>
</evidence>
<dbReference type="CDD" id="cd00603">
    <property type="entry name" value="IPT_PCSR"/>
    <property type="match status" value="1"/>
</dbReference>
<dbReference type="SUPFAM" id="SSF81296">
    <property type="entry name" value="E set domains"/>
    <property type="match status" value="1"/>
</dbReference>
<evidence type="ECO:0000256" key="3">
    <source>
        <dbReference type="ARBA" id="ARBA00022737"/>
    </source>
</evidence>
<dbReference type="Pfam" id="PF01833">
    <property type="entry name" value="TIG"/>
    <property type="match status" value="1"/>
</dbReference>
<feature type="domain" description="CG-1" evidence="14">
    <location>
        <begin position="9"/>
        <end position="135"/>
    </location>
</feature>
<reference evidence="15 16" key="2">
    <citation type="journal article" date="2017" name="Nature">
        <title>The Apostasia genome and the evolution of orchids.</title>
        <authorList>
            <person name="Zhang G.Q."/>
            <person name="Liu K.W."/>
            <person name="Li Z."/>
            <person name="Lohaus R."/>
            <person name="Hsiao Y.Y."/>
            <person name="Niu S.C."/>
            <person name="Wang J.Y."/>
            <person name="Lin Y.C."/>
            <person name="Xu Q."/>
            <person name="Chen L.J."/>
            <person name="Yoshida K."/>
            <person name="Fujiwara S."/>
            <person name="Wang Z.W."/>
            <person name="Zhang Y.Q."/>
            <person name="Mitsuda N."/>
            <person name="Wang M."/>
            <person name="Liu G.H."/>
            <person name="Pecoraro L."/>
            <person name="Huang H.X."/>
            <person name="Xiao X.J."/>
            <person name="Lin M."/>
            <person name="Wu X.Y."/>
            <person name="Wu W.L."/>
            <person name="Chen Y.Y."/>
            <person name="Chang S.B."/>
            <person name="Sakamoto S."/>
            <person name="Ohme-Takagi M."/>
            <person name="Yagi M."/>
            <person name="Zeng S.J."/>
            <person name="Shen C.Y."/>
            <person name="Yeh C.M."/>
            <person name="Luo Y.B."/>
            <person name="Tsai W.C."/>
            <person name="Van de Peer Y."/>
            <person name="Liu Z.J."/>
        </authorList>
    </citation>
    <scope>NUCLEOTIDE SEQUENCE [LARGE SCALE GENOMIC DNA]</scope>
    <source>
        <tissue evidence="15">The whole plant</tissue>
    </source>
</reference>
<dbReference type="InterPro" id="IPR027417">
    <property type="entry name" value="P-loop_NTPase"/>
</dbReference>
<keyword evidence="4" id="KW-0106">Calcium</keyword>
<evidence type="ECO:0000256" key="5">
    <source>
        <dbReference type="ARBA" id="ARBA00022860"/>
    </source>
</evidence>
<dbReference type="PANTHER" id="PTHR23335">
    <property type="entry name" value="CALMODULIN-BINDING TRANSCRIPTION ACTIVATOR CAMTA"/>
    <property type="match status" value="1"/>
</dbReference>
<dbReference type="FunFam" id="1.20.5.190:FF:000003">
    <property type="entry name" value="Calmodulin-binding transcription activator 2"/>
    <property type="match status" value="1"/>
</dbReference>
<dbReference type="Proteomes" id="UP000233837">
    <property type="component" value="Unassembled WGS sequence"/>
</dbReference>
<keyword evidence="9" id="KW-0010">Activator</keyword>
<evidence type="ECO:0000256" key="10">
    <source>
        <dbReference type="ARBA" id="ARBA00023163"/>
    </source>
</evidence>
<dbReference type="InterPro" id="IPR005559">
    <property type="entry name" value="CG-1_dom"/>
</dbReference>
<evidence type="ECO:0000256" key="7">
    <source>
        <dbReference type="ARBA" id="ARBA00023043"/>
    </source>
</evidence>
<dbReference type="Gene3D" id="1.20.5.190">
    <property type="match status" value="1"/>
</dbReference>
<reference evidence="15 16" key="1">
    <citation type="journal article" date="2016" name="Sci. Rep.">
        <title>The Dendrobium catenatum Lindl. genome sequence provides insights into polysaccharide synthase, floral development and adaptive evolution.</title>
        <authorList>
            <person name="Zhang G.Q."/>
            <person name="Xu Q."/>
            <person name="Bian C."/>
            <person name="Tsai W.C."/>
            <person name="Yeh C.M."/>
            <person name="Liu K.W."/>
            <person name="Yoshida K."/>
            <person name="Zhang L.S."/>
            <person name="Chang S.B."/>
            <person name="Chen F."/>
            <person name="Shi Y."/>
            <person name="Su Y.Y."/>
            <person name="Zhang Y.Q."/>
            <person name="Chen L.J."/>
            <person name="Yin Y."/>
            <person name="Lin M."/>
            <person name="Huang H."/>
            <person name="Deng H."/>
            <person name="Wang Z.W."/>
            <person name="Zhu S.L."/>
            <person name="Zhao X."/>
            <person name="Deng C."/>
            <person name="Niu S.C."/>
            <person name="Huang J."/>
            <person name="Wang M."/>
            <person name="Liu G.H."/>
            <person name="Yang H.J."/>
            <person name="Xiao X.J."/>
            <person name="Hsiao Y.Y."/>
            <person name="Wu W.L."/>
            <person name="Chen Y.Y."/>
            <person name="Mitsuda N."/>
            <person name="Ohme-Takagi M."/>
            <person name="Luo Y.B."/>
            <person name="Van de Peer Y."/>
            <person name="Liu Z.J."/>
        </authorList>
    </citation>
    <scope>NUCLEOTIDE SEQUENCE [LARGE SCALE GENOMIC DNA]</scope>
    <source>
        <tissue evidence="15">The whole plant</tissue>
    </source>
</reference>
<protein>
    <submittedName>
        <fullName evidence="15">Calmodulin-binding transcription activator 4</fullName>
    </submittedName>
</protein>
<dbReference type="PANTHER" id="PTHR23335:SF1">
    <property type="entry name" value="CALMODULIN-BINDING TRANSCRIPTION ACTIVATOR, ISOFORM F"/>
    <property type="match status" value="1"/>
</dbReference>
<keyword evidence="16" id="KW-1185">Reference proteome</keyword>
<keyword evidence="6" id="KW-0805">Transcription regulation</keyword>
<sequence>MLAGSSFDYDKLRQEAQIRWLKPLEVFFILKNHERYQIEQETPEKPLSGSLFLFNRRVHRFFRKDGHVWRKKRDGRAVGEAHERLKVGNVDALNCYYAHGELNPFFQRRSYWMLDPAYDHIVLVHYREVSEGRNMPQTVSQQPQEQLTYINGSSNVNNIQFQRFPSAYGEIYESYQISGSSVSGEVNSKYVGKNLDADCLNMTNSSENSDLSSQSNVNQALRELAEQLSLDKCDNKIFEDLFPAHTNECEKLENPAFPDNEKGCPFQSFHENLNPVDCSTYDQGGNGKQKSQSSAFHHSITRKNSPSWNDMLKLSSSSTGINADLRVIDSVALSLVPQPSCYSSNATVNHHCGGNALKLESDFEQFSSEEDIFGVPFDWLEQFSLRQPYQAVKNTELTSSGSDLSLQLCEANRILFGFDGLESPNSAACLAGAPCTTTGATSSGSNSKLSSTPKESIIEWMGTTDLPVEKTSYSFDLRGTWFDQGQHGTVVQKQLFRIREISPEWSFSFAKTKVLIVGDFLCNPLSYAWAVMFGDVEVPAEIVQQGVLRCQAPEQITGKVTLCVTSRNKESCSEAREFEFRPKPATTSMETLHNVNATKNSEELLLLVKFVRILLFRHHDLSVSEGAAQTEAKYHRKFKEAEEEWLQIIDQLQAGCEISSGLMDWVLQELIKDKFQQWYLSKISPIKDENFLLSKEEQGIIHMISGLGYEWALNPLLDIGVGINFRDANGWTALHWAAHLGREKMAAALLAAGALAGAVTDPRPSDPVGKTAGAIAAASGHKGLAGYLSEADLTSHLSSLTMEACEISKGSAAVEAEKAVESISERTAQLDGDGTEDDLSLKDSLAALRNTAQAAARIQAAFRAHSFRKRHEMAAGNFDEYGLTSKDIYGLISSSKNQRATHSYRDQKFDKAALSIQKKYRGWKGRKDFLTVRQHVVKIQAHVRGHQTRKKYREFLWTVGVLEKVVLRWRRRGAGLRGFRPEPILADKEEEEDIVKVFRKQKVDDALDQAYSRVLSMVESPRARQQYRRMLESYHKVKAEQGCAEEAIPQLQDLEFMQDDELQYWIRYYQ</sequence>
<dbReference type="Gene3D" id="1.25.40.20">
    <property type="entry name" value="Ankyrin repeat-containing domain"/>
    <property type="match status" value="1"/>
</dbReference>
<dbReference type="InterPro" id="IPR013783">
    <property type="entry name" value="Ig-like_fold"/>
</dbReference>
<dbReference type="Pfam" id="PF00612">
    <property type="entry name" value="IQ"/>
    <property type="match status" value="2"/>
</dbReference>
<dbReference type="InterPro" id="IPR002110">
    <property type="entry name" value="Ankyrin_rpt"/>
</dbReference>
<dbReference type="SMART" id="SM01076">
    <property type="entry name" value="CG-1"/>
    <property type="match status" value="1"/>
</dbReference>
<dbReference type="InterPro" id="IPR014756">
    <property type="entry name" value="Ig_E-set"/>
</dbReference>
<evidence type="ECO:0000256" key="11">
    <source>
        <dbReference type="ARBA" id="ARBA00023242"/>
    </source>
</evidence>
<dbReference type="GO" id="GO:0005516">
    <property type="term" value="F:calmodulin binding"/>
    <property type="evidence" value="ECO:0007669"/>
    <property type="project" value="UniProtKB-KW"/>
</dbReference>
<dbReference type="GO" id="GO:0006357">
    <property type="term" value="P:regulation of transcription by RNA polymerase II"/>
    <property type="evidence" value="ECO:0007669"/>
    <property type="project" value="TreeGrafter"/>
</dbReference>
<evidence type="ECO:0000256" key="4">
    <source>
        <dbReference type="ARBA" id="ARBA00022837"/>
    </source>
</evidence>
<dbReference type="InterPro" id="IPR000048">
    <property type="entry name" value="IQ_motif_EF-hand-BS"/>
</dbReference>
<feature type="repeat" description="ANK" evidence="12">
    <location>
        <begin position="729"/>
        <end position="761"/>
    </location>
</feature>
<keyword evidence="8" id="KW-0238">DNA-binding</keyword>
<dbReference type="SMART" id="SM00015">
    <property type="entry name" value="IQ"/>
    <property type="match status" value="3"/>
</dbReference>
<keyword evidence="3" id="KW-0677">Repeat</keyword>
<evidence type="ECO:0000259" key="14">
    <source>
        <dbReference type="PROSITE" id="PS51437"/>
    </source>
</evidence>
<dbReference type="SUPFAM" id="SSF48403">
    <property type="entry name" value="Ankyrin repeat"/>
    <property type="match status" value="1"/>
</dbReference>
<dbReference type="Gene3D" id="2.60.40.10">
    <property type="entry name" value="Immunoglobulins"/>
    <property type="match status" value="1"/>
</dbReference>
<comment type="subcellular location">
    <subcellularLocation>
        <location evidence="1">Nucleus</location>
    </subcellularLocation>
</comment>
<dbReference type="SUPFAM" id="SSF52540">
    <property type="entry name" value="P-loop containing nucleoside triphosphate hydrolases"/>
    <property type="match status" value="1"/>
</dbReference>
<evidence type="ECO:0000256" key="6">
    <source>
        <dbReference type="ARBA" id="ARBA00023015"/>
    </source>
</evidence>
<comment type="similarity">
    <text evidence="2">Belongs to the CAMTA family.</text>
</comment>
<dbReference type="PROSITE" id="PS50297">
    <property type="entry name" value="ANK_REP_REGION"/>
    <property type="match status" value="1"/>
</dbReference>
<evidence type="ECO:0000256" key="9">
    <source>
        <dbReference type="ARBA" id="ARBA00023159"/>
    </source>
</evidence>
<dbReference type="GO" id="GO:0003690">
    <property type="term" value="F:double-stranded DNA binding"/>
    <property type="evidence" value="ECO:0007669"/>
    <property type="project" value="TreeGrafter"/>
</dbReference>
<feature type="region of interest" description="Disordered" evidence="13">
    <location>
        <begin position="281"/>
        <end position="305"/>
    </location>
</feature>